<keyword evidence="3" id="KW-1185">Reference proteome</keyword>
<evidence type="ECO:0000313" key="2">
    <source>
        <dbReference type="EMBL" id="AFU99168.1"/>
    </source>
</evidence>
<reference evidence="2 3" key="1">
    <citation type="journal article" date="2013" name="Genome Announc.">
        <title>Complete genome sequence of Simiduia agarivorans SA1(T), a marine bacterium able to degrade a variety of polysaccharides.</title>
        <authorList>
            <person name="Lin S.Y."/>
            <person name="Shieh W.Y."/>
            <person name="Chen J.S."/>
            <person name="Tang S.L."/>
        </authorList>
    </citation>
    <scope>NUCLEOTIDE SEQUENCE [LARGE SCALE GENOMIC DNA]</scope>
    <source>
        <strain evidence="3">DSM 21679 / JCM 13881 / BCRC 17597 / SA1</strain>
    </source>
</reference>
<dbReference type="OrthoDB" id="4762357at2"/>
<dbReference type="SUPFAM" id="SSF54593">
    <property type="entry name" value="Glyoxalase/Bleomycin resistance protein/Dihydroxybiphenyl dioxygenase"/>
    <property type="match status" value="1"/>
</dbReference>
<gene>
    <name evidence="2" type="ordered locus">M5M_09935</name>
</gene>
<proteinExistence type="predicted"/>
<dbReference type="HOGENOM" id="CLU_158630_0_0_6"/>
<dbReference type="Pfam" id="PF00903">
    <property type="entry name" value="Glyoxalase"/>
    <property type="match status" value="1"/>
</dbReference>
<accession>K4KM81</accession>
<dbReference type="EMBL" id="CP003746">
    <property type="protein sequence ID" value="AFU99168.1"/>
    <property type="molecule type" value="Genomic_DNA"/>
</dbReference>
<dbReference type="AlphaFoldDB" id="K4KM81"/>
<protein>
    <recommendedName>
        <fullName evidence="1">Glyoxalase/fosfomycin resistance/dioxygenase domain-containing protein</fullName>
    </recommendedName>
</protein>
<dbReference type="KEGG" id="saga:M5M_09935"/>
<evidence type="ECO:0000313" key="3">
    <source>
        <dbReference type="Proteomes" id="UP000000466"/>
    </source>
</evidence>
<evidence type="ECO:0000259" key="1">
    <source>
        <dbReference type="Pfam" id="PF00903"/>
    </source>
</evidence>
<dbReference type="STRING" id="1117647.M5M_09935"/>
<dbReference type="Proteomes" id="UP000000466">
    <property type="component" value="Chromosome"/>
</dbReference>
<dbReference type="eggNOG" id="COG3324">
    <property type="taxonomic scope" value="Bacteria"/>
</dbReference>
<dbReference type="InterPro" id="IPR004360">
    <property type="entry name" value="Glyas_Fos-R_dOase_dom"/>
</dbReference>
<dbReference type="RefSeq" id="WP_015047332.1">
    <property type="nucleotide sequence ID" value="NC_018868.3"/>
</dbReference>
<dbReference type="Gene3D" id="3.10.180.10">
    <property type="entry name" value="2,3-Dihydroxybiphenyl 1,2-Dioxygenase, domain 1"/>
    <property type="match status" value="1"/>
</dbReference>
<name>K4KM81_SIMAS</name>
<organism evidence="2 3">
    <name type="scientific">Simiduia agarivorans (strain DSM 21679 / JCM 13881 / BCRC 17597 / SA1)</name>
    <dbReference type="NCBI Taxonomy" id="1117647"/>
    <lineage>
        <taxon>Bacteria</taxon>
        <taxon>Pseudomonadati</taxon>
        <taxon>Pseudomonadota</taxon>
        <taxon>Gammaproteobacteria</taxon>
        <taxon>Cellvibrionales</taxon>
        <taxon>Cellvibrionaceae</taxon>
        <taxon>Simiduia</taxon>
    </lineage>
</organism>
<dbReference type="InterPro" id="IPR029068">
    <property type="entry name" value="Glyas_Bleomycin-R_OHBP_Dase"/>
</dbReference>
<sequence length="122" mass="13769">MQGPAEFGALLYASNTKKLAEFYCQTFGFTLLHATTERHILHKDGWQLIIHQFPDFVSRGDQRAARKNTLKLFFTTDDIDACKISIARHGGQLLHGTWHGPGFTLGNALDPEGNPFQLRWKA</sequence>
<feature type="domain" description="Glyoxalase/fosfomycin resistance/dioxygenase" evidence="1">
    <location>
        <begin position="10"/>
        <end position="118"/>
    </location>
</feature>